<keyword evidence="3" id="KW-0378">Hydrolase</keyword>
<feature type="region of interest" description="Disordered" evidence="5">
    <location>
        <begin position="173"/>
        <end position="198"/>
    </location>
</feature>
<dbReference type="SUPFAM" id="SSF54001">
    <property type="entry name" value="Cysteine proteinases"/>
    <property type="match status" value="1"/>
</dbReference>
<feature type="chain" id="PRO_5038677329" evidence="6">
    <location>
        <begin position="22"/>
        <end position="420"/>
    </location>
</feature>
<feature type="domain" description="SH3b" evidence="7">
    <location>
        <begin position="109"/>
        <end position="176"/>
    </location>
</feature>
<dbReference type="Pfam" id="PF00877">
    <property type="entry name" value="NLPC_P60"/>
    <property type="match status" value="1"/>
</dbReference>
<comment type="caution">
    <text evidence="9">The sequence shown here is derived from an EMBL/GenBank/DDBJ whole genome shotgun (WGS) entry which is preliminary data.</text>
</comment>
<dbReference type="Proteomes" id="UP000307943">
    <property type="component" value="Unassembled WGS sequence"/>
</dbReference>
<evidence type="ECO:0000256" key="1">
    <source>
        <dbReference type="ARBA" id="ARBA00007074"/>
    </source>
</evidence>
<keyword evidence="2" id="KW-0645">Protease</keyword>
<keyword evidence="4" id="KW-0788">Thiol protease</keyword>
<dbReference type="PROSITE" id="PS51781">
    <property type="entry name" value="SH3B"/>
    <property type="match status" value="1"/>
</dbReference>
<reference evidence="9 10" key="1">
    <citation type="submission" date="2019-05" db="EMBL/GenBank/DDBJ databases">
        <title>We sequenced the genome of Paenibacillus hemerocallicola KCTC 33185 for further insight into its adaptation and study the phylogeny of Paenibacillus.</title>
        <authorList>
            <person name="Narsing Rao M.P."/>
        </authorList>
    </citation>
    <scope>NUCLEOTIDE SEQUENCE [LARGE SCALE GENOMIC DNA]</scope>
    <source>
        <strain evidence="9 10">KCTC 33185</strain>
    </source>
</reference>
<feature type="compositionally biased region" description="Acidic residues" evidence="5">
    <location>
        <begin position="179"/>
        <end position="192"/>
    </location>
</feature>
<dbReference type="AlphaFoldDB" id="A0A5C4SX77"/>
<dbReference type="OrthoDB" id="9813118at2"/>
<proteinExistence type="inferred from homology"/>
<comment type="similarity">
    <text evidence="1">Belongs to the peptidase C40 family.</text>
</comment>
<accession>A0A5C4SX77</accession>
<dbReference type="EMBL" id="VDCQ01000094">
    <property type="protein sequence ID" value="TNJ59286.1"/>
    <property type="molecule type" value="Genomic_DNA"/>
</dbReference>
<evidence type="ECO:0000313" key="9">
    <source>
        <dbReference type="EMBL" id="TNJ59286.1"/>
    </source>
</evidence>
<evidence type="ECO:0000256" key="6">
    <source>
        <dbReference type="SAM" id="SignalP"/>
    </source>
</evidence>
<dbReference type="Pfam" id="PF08239">
    <property type="entry name" value="SH3_3"/>
    <property type="match status" value="3"/>
</dbReference>
<dbReference type="GO" id="GO:0008234">
    <property type="term" value="F:cysteine-type peptidase activity"/>
    <property type="evidence" value="ECO:0007669"/>
    <property type="project" value="UniProtKB-KW"/>
</dbReference>
<gene>
    <name evidence="9" type="ORF">FE784_37435</name>
</gene>
<protein>
    <submittedName>
        <fullName evidence="9">NlpC/P60 family protein</fullName>
    </submittedName>
</protein>
<evidence type="ECO:0000256" key="3">
    <source>
        <dbReference type="ARBA" id="ARBA00022801"/>
    </source>
</evidence>
<keyword evidence="6" id="KW-0732">Signal</keyword>
<dbReference type="GO" id="GO:0006508">
    <property type="term" value="P:proteolysis"/>
    <property type="evidence" value="ECO:0007669"/>
    <property type="project" value="UniProtKB-KW"/>
</dbReference>
<dbReference type="InterPro" id="IPR000064">
    <property type="entry name" value="NLP_P60_dom"/>
</dbReference>
<evidence type="ECO:0000313" key="10">
    <source>
        <dbReference type="Proteomes" id="UP000307943"/>
    </source>
</evidence>
<feature type="domain" description="NlpC/P60" evidence="8">
    <location>
        <begin position="275"/>
        <end position="420"/>
    </location>
</feature>
<dbReference type="PANTHER" id="PTHR34408">
    <property type="entry name" value="FAMILY PROTEIN, PUTATIVE-RELATED"/>
    <property type="match status" value="1"/>
</dbReference>
<keyword evidence="10" id="KW-1185">Reference proteome</keyword>
<name>A0A5C4SX77_9BACL</name>
<dbReference type="InterPro" id="IPR003646">
    <property type="entry name" value="SH3-like_bac-type"/>
</dbReference>
<dbReference type="CDD" id="cd00174">
    <property type="entry name" value="SH3"/>
    <property type="match status" value="1"/>
</dbReference>
<dbReference type="RefSeq" id="WP_139607381.1">
    <property type="nucleotide sequence ID" value="NZ_VDCQ01000094.1"/>
</dbReference>
<dbReference type="InterPro" id="IPR052354">
    <property type="entry name" value="Cell_Wall_Dynamics_Protein"/>
</dbReference>
<dbReference type="Gene3D" id="3.90.1720.10">
    <property type="entry name" value="endopeptidase domain like (from Nostoc punctiforme)"/>
    <property type="match status" value="1"/>
</dbReference>
<sequence>MKRLLMKSTMHLVLTGTILFAATLSPIQARSAAAASATAITEANVVQTVSFRTAPNADSARIRYLQPGEVLDVISIINDYWLNVKDANGKTGYVSASEKYITLRQVSVPKQYNATIVSSVSFRKGPSTDHDRIRYLQPGESVTVIEETNSYWYKVADKNGVTGYVSTNGKYISTTFGQPEDDQQSPADEDTRDEALFPAPPNATVLASVSFRTGPSTDDDRIRYLNSGESLLIIDKPNSYWYKAIDQNGVAGYISTSPTYVDSRYIDAYKQLDPTVTADKVITAGKLYAGTPYEYGSSRYDVTTFDCSDFVRQSFLDGIRLQLPGDSRSQANYVKGIGKTATDWHKLKRGDLLFFMSYRGSSASDYSGIDKSSAKVTHVGIYIGNGEVLHTYSAASGGVRIDSISGKSWEHRFLFGGSAL</sequence>
<evidence type="ECO:0000256" key="2">
    <source>
        <dbReference type="ARBA" id="ARBA00022670"/>
    </source>
</evidence>
<evidence type="ECO:0000259" key="7">
    <source>
        <dbReference type="PROSITE" id="PS51781"/>
    </source>
</evidence>
<dbReference type="SMART" id="SM00287">
    <property type="entry name" value="SH3b"/>
    <property type="match status" value="3"/>
</dbReference>
<organism evidence="9 10">
    <name type="scientific">Paenibacillus hemerocallicola</name>
    <dbReference type="NCBI Taxonomy" id="1172614"/>
    <lineage>
        <taxon>Bacteria</taxon>
        <taxon>Bacillati</taxon>
        <taxon>Bacillota</taxon>
        <taxon>Bacilli</taxon>
        <taxon>Bacillales</taxon>
        <taxon>Paenibacillaceae</taxon>
        <taxon>Paenibacillus</taxon>
    </lineage>
</organism>
<feature type="signal peptide" evidence="6">
    <location>
        <begin position="1"/>
        <end position="21"/>
    </location>
</feature>
<dbReference type="InterPro" id="IPR038765">
    <property type="entry name" value="Papain-like_cys_pep_sf"/>
</dbReference>
<evidence type="ECO:0000256" key="5">
    <source>
        <dbReference type="SAM" id="MobiDB-lite"/>
    </source>
</evidence>
<evidence type="ECO:0000259" key="8">
    <source>
        <dbReference type="PROSITE" id="PS51935"/>
    </source>
</evidence>
<evidence type="ECO:0000256" key="4">
    <source>
        <dbReference type="ARBA" id="ARBA00022807"/>
    </source>
</evidence>
<dbReference type="PROSITE" id="PS51935">
    <property type="entry name" value="NLPC_P60"/>
    <property type="match status" value="1"/>
</dbReference>
<dbReference type="Gene3D" id="2.30.30.40">
    <property type="entry name" value="SH3 Domains"/>
    <property type="match status" value="3"/>
</dbReference>